<organism evidence="2 3">
    <name type="scientific">Chlamydomonas reinhardtii</name>
    <name type="common">Chlamydomonas smithii</name>
    <dbReference type="NCBI Taxonomy" id="3055"/>
    <lineage>
        <taxon>Eukaryota</taxon>
        <taxon>Viridiplantae</taxon>
        <taxon>Chlorophyta</taxon>
        <taxon>core chlorophytes</taxon>
        <taxon>Chlorophyceae</taxon>
        <taxon>CS clade</taxon>
        <taxon>Chlamydomonadales</taxon>
        <taxon>Chlamydomonadaceae</taxon>
        <taxon>Chlamydomonas</taxon>
    </lineage>
</organism>
<accession>A0A2K3D999</accession>
<feature type="region of interest" description="Disordered" evidence="1">
    <location>
        <begin position="169"/>
        <end position="189"/>
    </location>
</feature>
<feature type="compositionally biased region" description="Pro residues" evidence="1">
    <location>
        <begin position="174"/>
        <end position="187"/>
    </location>
</feature>
<dbReference type="PANTHER" id="PTHR45691">
    <property type="entry name" value="PROTEIN DIAPHANOUS"/>
    <property type="match status" value="1"/>
</dbReference>
<keyword evidence="3" id="KW-1185">Reference proteome</keyword>
<dbReference type="InParanoid" id="A0A2K3D999"/>
<feature type="region of interest" description="Disordered" evidence="1">
    <location>
        <begin position="535"/>
        <end position="555"/>
    </location>
</feature>
<feature type="compositionally biased region" description="Pro residues" evidence="1">
    <location>
        <begin position="418"/>
        <end position="431"/>
    </location>
</feature>
<dbReference type="RefSeq" id="XP_042919894.1">
    <property type="nucleotide sequence ID" value="XM_043066497.1"/>
</dbReference>
<dbReference type="OrthoDB" id="10556800at2759"/>
<feature type="region of interest" description="Disordered" evidence="1">
    <location>
        <begin position="657"/>
        <end position="860"/>
    </location>
</feature>
<protein>
    <submittedName>
        <fullName evidence="2">Uncharacterized protein</fullName>
    </submittedName>
</protein>
<dbReference type="PRINTS" id="PR01217">
    <property type="entry name" value="PRICHEXTENSN"/>
</dbReference>
<feature type="compositionally biased region" description="Pro residues" evidence="1">
    <location>
        <begin position="296"/>
        <end position="309"/>
    </location>
</feature>
<dbReference type="PANTHER" id="PTHR45691:SF6">
    <property type="entry name" value="PROTEIN DIAPHANOUS"/>
    <property type="match status" value="1"/>
</dbReference>
<dbReference type="AlphaFoldDB" id="A0A2K3D999"/>
<dbReference type="EMBL" id="CM008971">
    <property type="protein sequence ID" value="PNW77106.1"/>
    <property type="molecule type" value="Genomic_DNA"/>
</dbReference>
<dbReference type="InterPro" id="IPR051412">
    <property type="entry name" value="Formin_Homology_Diaphanous_sf"/>
</dbReference>
<feature type="compositionally biased region" description="Pro residues" evidence="1">
    <location>
        <begin position="540"/>
        <end position="553"/>
    </location>
</feature>
<dbReference type="KEGG" id="cre:CHLRE_10g422350v5"/>
<feature type="region of interest" description="Disordered" evidence="1">
    <location>
        <begin position="291"/>
        <end position="311"/>
    </location>
</feature>
<gene>
    <name evidence="2" type="ORF">CHLRE_10g422350v5</name>
</gene>
<name>A0A2K3D999_CHLRE</name>
<feature type="region of interest" description="Disordered" evidence="1">
    <location>
        <begin position="413"/>
        <end position="433"/>
    </location>
</feature>
<evidence type="ECO:0000313" key="3">
    <source>
        <dbReference type="Proteomes" id="UP000006906"/>
    </source>
</evidence>
<sequence>MTDCAWICSNECPSGSAYTGQYSGNNCYLPGKSQCQCCNKEDTIECAAYKQCIWAPDVPSPPPPGDRGGCSYDNYEAYVGRDQLDYTCEVSTPMTVTASVSSEAGDSLAIEVRSGSSCSGGTLQTTDRSSNPSLSYGPLSYGTFCVSVVCKNWIEACGNAVISISYSEALSPSPSQPSEPSAPPPPGDRGGCSYDNYEAYVGRDQLDYTCEVSTPMTVTVSVSSEAGDSLAIEVRSGSSCSGGTLQTTDGSSNPSLSYGPLSYGTFCVSVVCKNWIEACGNAVISISYSEALSPSPSQPSEPSAPPPPGDRGGCSYDNYEAYVGRDQLDYTCEVSTPMTVTASVSSEAGDSLAIEVRSGSSCSGGTLQTTDGSRNPSLSYGPLSYGTFCVSVVCKNWIEACGNAVISISYSEALSPSPSQPSEPSAPPPPGDRGGCSYDNYEAYVGRDQLDYTCEVSTPMTVTVSVSSEAGDSLAIEVRSGSSCSGGTLQTTDGSRNPSLSYGPLSYGTFCVSVVCKNWIEACGNAVISISYSEALSPSPSQPSEPSAPPPPGDRGGCSYDNYEAYVGRDQLDYTCEVSTPMTVTASVSSEAGDSLAIEVRSGSSCSGGTLQTTDGSSNPSLSYGPLSYGTFCVSVVCKNWIEACGNAVISISYSELPSPPPPRATHSPPPPRLLHSPPPPPPRSPSPPPHSPPPPPHSPPPPPPHSPSPPPPHSPPPPPPHSPPPPSPHSPPPPPPHSPPPPSPHSPPPPSPHSPPPPSPHSPPPPSPHSPPPPSPHSPPPPSQHSPPPPSPRSPSPPSMHSPPPPSTAGVTVIGSPLPTSSPPRASLPPPPLPLPPPSPSPAGFGAIGSPPLPAPTSPPRGNCTYDHYYVKSIGHYDKVNFICSNYPVGDAPLIEVVVTAESSVKDVLLIEFRSGSSCSGTSIAESSRSSHPSFSYSFVPRSTNNCLSLACKNTASGCKGAWISIDYRRPARSPPPKLSSSG</sequence>
<evidence type="ECO:0000313" key="2">
    <source>
        <dbReference type="EMBL" id="PNW77106.1"/>
    </source>
</evidence>
<dbReference type="GeneID" id="5728247"/>
<proteinExistence type="predicted"/>
<feature type="compositionally biased region" description="Pro residues" evidence="1">
    <location>
        <begin position="658"/>
        <end position="808"/>
    </location>
</feature>
<evidence type="ECO:0000256" key="1">
    <source>
        <dbReference type="SAM" id="MobiDB-lite"/>
    </source>
</evidence>
<dbReference type="Proteomes" id="UP000006906">
    <property type="component" value="Chromosome 10"/>
</dbReference>
<feature type="region of interest" description="Disordered" evidence="1">
    <location>
        <begin position="114"/>
        <end position="133"/>
    </location>
</feature>
<feature type="compositionally biased region" description="Pro residues" evidence="1">
    <location>
        <begin position="821"/>
        <end position="842"/>
    </location>
</feature>
<dbReference type="Gramene" id="PNW77106">
    <property type="protein sequence ID" value="PNW77106"/>
    <property type="gene ID" value="CHLRE_10g422350v5"/>
</dbReference>
<reference evidence="2 3" key="1">
    <citation type="journal article" date="2007" name="Science">
        <title>The Chlamydomonas genome reveals the evolution of key animal and plant functions.</title>
        <authorList>
            <person name="Merchant S.S."/>
            <person name="Prochnik S.E."/>
            <person name="Vallon O."/>
            <person name="Harris E.H."/>
            <person name="Karpowicz S.J."/>
            <person name="Witman G.B."/>
            <person name="Terry A."/>
            <person name="Salamov A."/>
            <person name="Fritz-Laylin L.K."/>
            <person name="Marechal-Drouard L."/>
            <person name="Marshall W.F."/>
            <person name="Qu L.H."/>
            <person name="Nelson D.R."/>
            <person name="Sanderfoot A.A."/>
            <person name="Spalding M.H."/>
            <person name="Kapitonov V.V."/>
            <person name="Ren Q."/>
            <person name="Ferris P."/>
            <person name="Lindquist E."/>
            <person name="Shapiro H."/>
            <person name="Lucas S.M."/>
            <person name="Grimwood J."/>
            <person name="Schmutz J."/>
            <person name="Cardol P."/>
            <person name="Cerutti H."/>
            <person name="Chanfreau G."/>
            <person name="Chen C.L."/>
            <person name="Cognat V."/>
            <person name="Croft M.T."/>
            <person name="Dent R."/>
            <person name="Dutcher S."/>
            <person name="Fernandez E."/>
            <person name="Fukuzawa H."/>
            <person name="Gonzalez-Ballester D."/>
            <person name="Gonzalez-Halphen D."/>
            <person name="Hallmann A."/>
            <person name="Hanikenne M."/>
            <person name="Hippler M."/>
            <person name="Inwood W."/>
            <person name="Jabbari K."/>
            <person name="Kalanon M."/>
            <person name="Kuras R."/>
            <person name="Lefebvre P.A."/>
            <person name="Lemaire S.D."/>
            <person name="Lobanov A.V."/>
            <person name="Lohr M."/>
            <person name="Manuell A."/>
            <person name="Meier I."/>
            <person name="Mets L."/>
            <person name="Mittag M."/>
            <person name="Mittelmeier T."/>
            <person name="Moroney J.V."/>
            <person name="Moseley J."/>
            <person name="Napoli C."/>
            <person name="Nedelcu A.M."/>
            <person name="Niyogi K."/>
            <person name="Novoselov S.V."/>
            <person name="Paulsen I.T."/>
            <person name="Pazour G."/>
            <person name="Purton S."/>
            <person name="Ral J.P."/>
            <person name="Riano-Pachon D.M."/>
            <person name="Riekhof W."/>
            <person name="Rymarquis L."/>
            <person name="Schroda M."/>
            <person name="Stern D."/>
            <person name="Umen J."/>
            <person name="Willows R."/>
            <person name="Wilson N."/>
            <person name="Zimmer S.L."/>
            <person name="Allmer J."/>
            <person name="Balk J."/>
            <person name="Bisova K."/>
            <person name="Chen C.J."/>
            <person name="Elias M."/>
            <person name="Gendler K."/>
            <person name="Hauser C."/>
            <person name="Lamb M.R."/>
            <person name="Ledford H."/>
            <person name="Long J.C."/>
            <person name="Minagawa J."/>
            <person name="Page M.D."/>
            <person name="Pan J."/>
            <person name="Pootakham W."/>
            <person name="Roje S."/>
            <person name="Rose A."/>
            <person name="Stahlberg E."/>
            <person name="Terauchi A.M."/>
            <person name="Yang P."/>
            <person name="Ball S."/>
            <person name="Bowler C."/>
            <person name="Dieckmann C.L."/>
            <person name="Gladyshev V.N."/>
            <person name="Green P."/>
            <person name="Jorgensen R."/>
            <person name="Mayfield S."/>
            <person name="Mueller-Roeber B."/>
            <person name="Rajamani S."/>
            <person name="Sayre R.T."/>
            <person name="Brokstein P."/>
            <person name="Dubchak I."/>
            <person name="Goodstein D."/>
            <person name="Hornick L."/>
            <person name="Huang Y.W."/>
            <person name="Jhaveri J."/>
            <person name="Luo Y."/>
            <person name="Martinez D."/>
            <person name="Ngau W.C."/>
            <person name="Otillar B."/>
            <person name="Poliakov A."/>
            <person name="Porter A."/>
            <person name="Szajkowski L."/>
            <person name="Werner G."/>
            <person name="Zhou K."/>
            <person name="Grigoriev I.V."/>
            <person name="Rokhsar D.S."/>
            <person name="Grossman A.R."/>
        </authorList>
    </citation>
    <scope>NUCLEOTIDE SEQUENCE [LARGE SCALE GENOMIC DNA]</scope>
    <source>
        <strain evidence="3">CC-503</strain>
    </source>
</reference>